<feature type="compositionally biased region" description="Basic and acidic residues" evidence="1">
    <location>
        <begin position="357"/>
        <end position="404"/>
    </location>
</feature>
<protein>
    <submittedName>
        <fullName evidence="2">Uncharacterized protein</fullName>
    </submittedName>
</protein>
<feature type="compositionally biased region" description="Acidic residues" evidence="1">
    <location>
        <begin position="453"/>
        <end position="485"/>
    </location>
</feature>
<organism evidence="2 3">
    <name type="scientific">Quercus suber</name>
    <name type="common">Cork oak</name>
    <dbReference type="NCBI Taxonomy" id="58331"/>
    <lineage>
        <taxon>Eukaryota</taxon>
        <taxon>Viridiplantae</taxon>
        <taxon>Streptophyta</taxon>
        <taxon>Embryophyta</taxon>
        <taxon>Tracheophyta</taxon>
        <taxon>Spermatophyta</taxon>
        <taxon>Magnoliopsida</taxon>
        <taxon>eudicotyledons</taxon>
        <taxon>Gunneridae</taxon>
        <taxon>Pentapetalae</taxon>
        <taxon>rosids</taxon>
        <taxon>fabids</taxon>
        <taxon>Fagales</taxon>
        <taxon>Fagaceae</taxon>
        <taxon>Quercus</taxon>
    </lineage>
</organism>
<feature type="compositionally biased region" description="Polar residues" evidence="1">
    <location>
        <begin position="82"/>
        <end position="91"/>
    </location>
</feature>
<feature type="compositionally biased region" description="Basic and acidic residues" evidence="1">
    <location>
        <begin position="296"/>
        <end position="330"/>
    </location>
</feature>
<dbReference type="PANTHER" id="PTHR33621">
    <property type="entry name" value="ASPARTIC/GLUTAMIC ACID-RICH PROTEIN"/>
    <property type="match status" value="1"/>
</dbReference>
<evidence type="ECO:0000256" key="1">
    <source>
        <dbReference type="SAM" id="MobiDB-lite"/>
    </source>
</evidence>
<feature type="region of interest" description="Disordered" evidence="1">
    <location>
        <begin position="47"/>
        <end position="176"/>
    </location>
</feature>
<reference evidence="2 3" key="1">
    <citation type="journal article" date="2018" name="Sci. Data">
        <title>The draft genome sequence of cork oak.</title>
        <authorList>
            <person name="Ramos A.M."/>
            <person name="Usie A."/>
            <person name="Barbosa P."/>
            <person name="Barros P.M."/>
            <person name="Capote T."/>
            <person name="Chaves I."/>
            <person name="Simoes F."/>
            <person name="Abreu I."/>
            <person name="Carrasquinho I."/>
            <person name="Faro C."/>
            <person name="Guimaraes J.B."/>
            <person name="Mendonca D."/>
            <person name="Nobrega F."/>
            <person name="Rodrigues L."/>
            <person name="Saibo N.J.M."/>
            <person name="Varela M.C."/>
            <person name="Egas C."/>
            <person name="Matos J."/>
            <person name="Miguel C.M."/>
            <person name="Oliveira M.M."/>
            <person name="Ricardo C.P."/>
            <person name="Goncalves S."/>
        </authorList>
    </citation>
    <scope>NUCLEOTIDE SEQUENCE [LARGE SCALE GENOMIC DNA]</scope>
    <source>
        <strain evidence="3">cv. HL8</strain>
    </source>
</reference>
<feature type="compositionally biased region" description="Polar residues" evidence="1">
    <location>
        <begin position="48"/>
        <end position="63"/>
    </location>
</feature>
<dbReference type="AlphaFoldDB" id="A0AAW0ITG4"/>
<gene>
    <name evidence="2" type="ORF">CFP56_042759</name>
</gene>
<proteinExistence type="predicted"/>
<accession>A0AAW0ITG4</accession>
<comment type="caution">
    <text evidence="2">The sequence shown here is derived from an EMBL/GenBank/DDBJ whole genome shotgun (WGS) entry which is preliminary data.</text>
</comment>
<feature type="compositionally biased region" description="Acidic residues" evidence="1">
    <location>
        <begin position="341"/>
        <end position="354"/>
    </location>
</feature>
<feature type="region of interest" description="Disordered" evidence="1">
    <location>
        <begin position="278"/>
        <end position="485"/>
    </location>
</feature>
<name>A0AAW0ITG4_QUESU</name>
<dbReference type="PANTHER" id="PTHR33621:SF2">
    <property type="entry name" value="RIBOSOMAL L1 DOMAIN-CONTAINING PROTEIN"/>
    <property type="match status" value="1"/>
</dbReference>
<evidence type="ECO:0000313" key="3">
    <source>
        <dbReference type="Proteomes" id="UP000237347"/>
    </source>
</evidence>
<evidence type="ECO:0000313" key="2">
    <source>
        <dbReference type="EMBL" id="KAK7817537.1"/>
    </source>
</evidence>
<feature type="compositionally biased region" description="Polar residues" evidence="1">
    <location>
        <begin position="405"/>
        <end position="418"/>
    </location>
</feature>
<sequence length="755" mass="83263">MDFHSLVRKELQALCKKNKIPANMTNVAMADALQALQNVEGLEEFLNPSDSNLSQSPDKNVNGSPDIPRTAARASTRRKPTKQVTESTQPLTRTRRGTRGSAAQGIDQENKDVNVLITPAPAVPGSRRRVPAASSRRKIETQLREAEEDEKSEAQESSDVVETPVVPSNRRRAPATSALRKLETENSVQRVYSTRHSVRLLEKNLGEMSLVENGKSEPVKIDDMSEDMTNNSEISEHSVQFEKEMSALLDKMEEHEYEMMFSDIAHNFISDANNTQTVSEVGPEETNDSQVLSDPKPVESVEMERELKVDIKDMNKSDDESKEDNLKSEVADNSGVKVSETIDEAGDEGSDESDIISSEKLEMAIDVDHETVDAKVTEQDTRSEDSLVVKESNDASAEDMDHVSESLSPQHECQNLASKDSELNVTEGDDHSNCDSESESTEGESDSKSESATEGEFDEEIASDENSSECEEDYSDDDAETEEEKDLEAPVLHIGFEKLENNHSGSESIVAGQSDIQASTMEIYNTEALVDVYVTEAEEVAMKTNDQSSVETPISMKNMSPDLLISDCEVTLSTVATNSISEDKTSCHADDPMAKAEEMHETLVDVCVMPAHESNMSTELISDSKVSYEIPFQPFAADQLSGQFPRPTQLTPRKSSAIIESTIQKVTDVSDDDVENIDTGNVEVELDKEKAKPDELAGKSLRQLAKMLKEMHIKSNKKHNTDKSATKEHVGKKRIALQALPENCSMAVDEGLKEN</sequence>
<keyword evidence="3" id="KW-1185">Reference proteome</keyword>
<dbReference type="Proteomes" id="UP000237347">
    <property type="component" value="Unassembled WGS sequence"/>
</dbReference>
<dbReference type="EMBL" id="PKMF04000877">
    <property type="protein sequence ID" value="KAK7817537.1"/>
    <property type="molecule type" value="Genomic_DNA"/>
</dbReference>